<dbReference type="AlphaFoldDB" id="A0AAE4WA03"/>
<accession>A0AAE4WA03</accession>
<name>A0AAE4WA03_AGRVI</name>
<evidence type="ECO:0000313" key="1">
    <source>
        <dbReference type="EMBL" id="MUZ56681.1"/>
    </source>
</evidence>
<gene>
    <name evidence="1" type="ORF">GOZ95_04300</name>
</gene>
<organism evidence="1 2">
    <name type="scientific">Agrobacterium vitis</name>
    <name type="common">Rhizobium vitis</name>
    <dbReference type="NCBI Taxonomy" id="373"/>
    <lineage>
        <taxon>Bacteria</taxon>
        <taxon>Pseudomonadati</taxon>
        <taxon>Pseudomonadota</taxon>
        <taxon>Alphaproteobacteria</taxon>
        <taxon>Hyphomicrobiales</taxon>
        <taxon>Rhizobiaceae</taxon>
        <taxon>Rhizobium/Agrobacterium group</taxon>
        <taxon>Agrobacterium</taxon>
    </lineage>
</organism>
<evidence type="ECO:0000313" key="2">
    <source>
        <dbReference type="Proteomes" id="UP000436692"/>
    </source>
</evidence>
<dbReference type="EMBL" id="WPHM01000002">
    <property type="protein sequence ID" value="MUZ56681.1"/>
    <property type="molecule type" value="Genomic_DNA"/>
</dbReference>
<protein>
    <submittedName>
        <fullName evidence="1">Uncharacterized protein</fullName>
    </submittedName>
</protein>
<proteinExistence type="predicted"/>
<comment type="caution">
    <text evidence="1">The sequence shown here is derived from an EMBL/GenBank/DDBJ whole genome shotgun (WGS) entry which is preliminary data.</text>
</comment>
<dbReference type="RefSeq" id="WP_156547423.1">
    <property type="nucleotide sequence ID" value="NZ_JABAEJ010000002.1"/>
</dbReference>
<sequence>MTPTTALAVVLEVAPSGHAMRDSQNLINTALRPQCGNKTSPPQVIYQINTFYCELEFYIRQSLLYQKWEENREIIIGRHTPRVAAL</sequence>
<dbReference type="Proteomes" id="UP000436692">
    <property type="component" value="Unassembled WGS sequence"/>
</dbReference>
<reference evidence="1 2" key="1">
    <citation type="submission" date="2019-12" db="EMBL/GenBank/DDBJ databases">
        <title>Whole-genome sequencing of Allorhizobium vitis.</title>
        <authorList>
            <person name="Gan H.M."/>
            <person name="Szegedi E."/>
            <person name="Burr T."/>
            <person name="Savka M.A."/>
        </authorList>
    </citation>
    <scope>NUCLEOTIDE SEQUENCE [LARGE SCALE GENOMIC DNA]</scope>
    <source>
        <strain evidence="1 2">CG989</strain>
    </source>
</reference>